<accession>A0A1Q9E543</accession>
<proteinExistence type="predicted"/>
<evidence type="ECO:0000256" key="2">
    <source>
        <dbReference type="SAM" id="Phobius"/>
    </source>
</evidence>
<gene>
    <name evidence="4" type="ORF">AK812_SmicGene14620</name>
</gene>
<keyword evidence="2" id="KW-0472">Membrane</keyword>
<feature type="region of interest" description="Disordered" evidence="1">
    <location>
        <begin position="47"/>
        <end position="70"/>
    </location>
</feature>
<dbReference type="OrthoDB" id="422913at2759"/>
<organism evidence="4 5">
    <name type="scientific">Symbiodinium microadriaticum</name>
    <name type="common">Dinoflagellate</name>
    <name type="synonym">Zooxanthella microadriatica</name>
    <dbReference type="NCBI Taxonomy" id="2951"/>
    <lineage>
        <taxon>Eukaryota</taxon>
        <taxon>Sar</taxon>
        <taxon>Alveolata</taxon>
        <taxon>Dinophyceae</taxon>
        <taxon>Suessiales</taxon>
        <taxon>Symbiodiniaceae</taxon>
        <taxon>Symbiodinium</taxon>
    </lineage>
</organism>
<feature type="compositionally biased region" description="Basic residues" evidence="1">
    <location>
        <begin position="52"/>
        <end position="70"/>
    </location>
</feature>
<evidence type="ECO:0000313" key="4">
    <source>
        <dbReference type="EMBL" id="OLQ02519.1"/>
    </source>
</evidence>
<feature type="region of interest" description="Disordered" evidence="1">
    <location>
        <begin position="870"/>
        <end position="892"/>
    </location>
</feature>
<feature type="region of interest" description="Disordered" evidence="1">
    <location>
        <begin position="908"/>
        <end position="977"/>
    </location>
</feature>
<evidence type="ECO:0000256" key="1">
    <source>
        <dbReference type="SAM" id="MobiDB-lite"/>
    </source>
</evidence>
<dbReference type="EMBL" id="LSRX01000262">
    <property type="protein sequence ID" value="OLQ02519.1"/>
    <property type="molecule type" value="Genomic_DNA"/>
</dbReference>
<keyword evidence="5" id="KW-1185">Reference proteome</keyword>
<dbReference type="AlphaFoldDB" id="A0A1Q9E543"/>
<keyword evidence="2" id="KW-1133">Transmembrane helix</keyword>
<feature type="signal peptide" evidence="3">
    <location>
        <begin position="1"/>
        <end position="16"/>
    </location>
</feature>
<evidence type="ECO:0000256" key="3">
    <source>
        <dbReference type="SAM" id="SignalP"/>
    </source>
</evidence>
<dbReference type="PANTHER" id="PTHR11319:SF35">
    <property type="entry name" value="OUTER MEMBRANE PROTEIN PMPC-RELATED"/>
    <property type="match status" value="1"/>
</dbReference>
<feature type="transmembrane region" description="Helical" evidence="2">
    <location>
        <begin position="683"/>
        <end position="706"/>
    </location>
</feature>
<feature type="transmembrane region" description="Helical" evidence="2">
    <location>
        <begin position="833"/>
        <end position="854"/>
    </location>
</feature>
<feature type="transmembrane region" description="Helical" evidence="2">
    <location>
        <begin position="773"/>
        <end position="791"/>
    </location>
</feature>
<comment type="caution">
    <text evidence="4">The sequence shown here is derived from an EMBL/GenBank/DDBJ whole genome shotgun (WGS) entry which is preliminary data.</text>
</comment>
<reference evidence="4 5" key="1">
    <citation type="submission" date="2016-02" db="EMBL/GenBank/DDBJ databases">
        <title>Genome analysis of coral dinoflagellate symbionts highlights evolutionary adaptations to a symbiotic lifestyle.</title>
        <authorList>
            <person name="Aranda M."/>
            <person name="Li Y."/>
            <person name="Liew Y.J."/>
            <person name="Baumgarten S."/>
            <person name="Simakov O."/>
            <person name="Wilson M."/>
            <person name="Piel J."/>
            <person name="Ashoor H."/>
            <person name="Bougouffa S."/>
            <person name="Bajic V.B."/>
            <person name="Ryu T."/>
            <person name="Ravasi T."/>
            <person name="Bayer T."/>
            <person name="Micklem G."/>
            <person name="Kim H."/>
            <person name="Bhak J."/>
            <person name="Lajeunesse T.C."/>
            <person name="Voolstra C.R."/>
        </authorList>
    </citation>
    <scope>NUCLEOTIDE SEQUENCE [LARGE SCALE GENOMIC DNA]</scope>
    <source>
        <strain evidence="4 5">CCMP2467</strain>
    </source>
</reference>
<protein>
    <submittedName>
        <fullName evidence="4">Uncharacterized protein</fullName>
    </submittedName>
</protein>
<name>A0A1Q9E543_SYMMI</name>
<feature type="transmembrane region" description="Helical" evidence="2">
    <location>
        <begin position="641"/>
        <end position="663"/>
    </location>
</feature>
<keyword evidence="2" id="KW-0812">Transmembrane</keyword>
<dbReference type="Proteomes" id="UP000186817">
    <property type="component" value="Unassembled WGS sequence"/>
</dbReference>
<dbReference type="PANTHER" id="PTHR11319">
    <property type="entry name" value="G PROTEIN-COUPLED RECEPTOR-RELATED"/>
    <property type="match status" value="1"/>
</dbReference>
<feature type="chain" id="PRO_5043388619" evidence="3">
    <location>
        <begin position="17"/>
        <end position="998"/>
    </location>
</feature>
<feature type="transmembrane region" description="Helical" evidence="2">
    <location>
        <begin position="803"/>
        <end position="821"/>
    </location>
</feature>
<sequence length="998" mass="106385">MLVGTLFGLWFSLATATHPRHFHLEVSARGAIQPTISAPSSSSLVRVEGSWRRKSKQERQQRRQRRKEAFKKVTRKIGQQAKRLGKSIVDSVKRLVPLPFPANCRNGIVELRGPYIHISTGKKSTRRPSCTVRGFDGAKVQIVSDSELVFDTVTFEGDITFERSQLASGRSDRNSHNALVSANLVQISDSSASVKFYECQGTGLRTVDLRQSDGRLDFFKCGGGNWSALESQKIRQTGGVLMFEQCSCTECHGGGAHVGRSVSHTGGEMLFADCSAQRGGGMHANNLTSTQGVLAFRNCNATESGGCLAASGSLQLTKAETGQVLFQKCESGLAGGAIHAREMEKVVVSGDVHFEDCTSGLMGGVISALDHVNDKLNWTALEGYIRCPLGSYHVPEFENKSIGCRRCEIGKLLVDATSTKCEPCPDNAQVCLPSKLQMQPGFMVRDIHEPTLNETQRCPNPLACHGTAPGKMCEDGYFGEGCAQCAERHALSDASVLVCVQCAESSVARAFQVLAWLGKSKLVFGIAGKSVLGSTGTAKASSIYLNQLLSFSTVASTVMSAMLQTPAAQELQETVARFLFQAASLIMDVGTGQAVGGGGQSVQCILQYIGLQSSVWKGQVAFAAVVATLTALMAAAKGPRVAVLVSINCFFPAFMGHFGRQLVCFRLGETQGLELHCPHVPSFPGGFALVLAVTVLAAAVILRVWWSLYGGVAVEEAKKEESEEAKIPVHVAFLTAPYQEAYAKWETERLLRKTTFTLLAAMLPVSASPSLQMSSLGLLLLGSLVMYMLCLPYKNERWNQAEVALLTVSLAMIFAIVALLARDLHWGQSDIVQVIVILFVTMIAAGTCGFLSFLTVRNLVLEHSAALPKSSSGTARRRSGAPPPPKPRGSLAALSQIQSPALVLKPPDLPPGIRVSHAQKPPATLPEFPPGIAAPATAQGPVLAPGKPAELPPGIHVSDVHTGPAMLPESDPGMVVPDLQATPATLASRPGPGAQVPL</sequence>
<evidence type="ECO:0000313" key="5">
    <source>
        <dbReference type="Proteomes" id="UP000186817"/>
    </source>
</evidence>
<keyword evidence="3" id="KW-0732">Signal</keyword>